<dbReference type="RefSeq" id="WP_281802062.1">
    <property type="nucleotide sequence ID" value="NZ_BSEC01000001.1"/>
</dbReference>
<dbReference type="PANTHER" id="PTHR42953">
    <property type="entry name" value="HIGH-AFFINITY ZINC UPTAKE SYSTEM PROTEIN ZNUA-RELATED"/>
    <property type="match status" value="1"/>
</dbReference>
<keyword evidence="9" id="KW-1185">Reference proteome</keyword>
<evidence type="ECO:0000256" key="5">
    <source>
        <dbReference type="ARBA" id="ARBA00022729"/>
    </source>
</evidence>
<dbReference type="InterPro" id="IPR006129">
    <property type="entry name" value="AdhesinB"/>
</dbReference>
<evidence type="ECO:0000256" key="7">
    <source>
        <dbReference type="SAM" id="SignalP"/>
    </source>
</evidence>
<evidence type="ECO:0000313" key="9">
    <source>
        <dbReference type="Proteomes" id="UP001144323"/>
    </source>
</evidence>
<dbReference type="Pfam" id="PF01297">
    <property type="entry name" value="ZnuA"/>
    <property type="match status" value="1"/>
</dbReference>
<name>A0A9W6GTA9_9HYPH</name>
<accession>A0A9W6GTA9</accession>
<dbReference type="Proteomes" id="UP001144323">
    <property type="component" value="Unassembled WGS sequence"/>
</dbReference>
<dbReference type="GO" id="GO:0030001">
    <property type="term" value="P:metal ion transport"/>
    <property type="evidence" value="ECO:0007669"/>
    <property type="project" value="InterPro"/>
</dbReference>
<protein>
    <submittedName>
        <fullName evidence="8">ABC transporter substrate-binding protein</fullName>
    </submittedName>
</protein>
<reference evidence="8" key="1">
    <citation type="journal article" date="2023" name="Int. J. Syst. Evol. Microbiol.">
        <title>Methylocystis iwaonis sp. nov., a type II methane-oxidizing bacterium from surface soil of a rice paddy field in Japan, and emended description of the genus Methylocystis (ex Whittenbury et al. 1970) Bowman et al. 1993.</title>
        <authorList>
            <person name="Kaise H."/>
            <person name="Sawadogo J.B."/>
            <person name="Alam M.S."/>
            <person name="Ueno C."/>
            <person name="Dianou D."/>
            <person name="Shinjo R."/>
            <person name="Asakawa S."/>
        </authorList>
    </citation>
    <scope>NUCLEOTIDE SEQUENCE</scope>
    <source>
        <strain evidence="8">LMG27198</strain>
    </source>
</reference>
<dbReference type="InterPro" id="IPR006127">
    <property type="entry name" value="ZnuA-like"/>
</dbReference>
<evidence type="ECO:0000256" key="1">
    <source>
        <dbReference type="ARBA" id="ARBA00004196"/>
    </source>
</evidence>
<dbReference type="PRINTS" id="PR00691">
    <property type="entry name" value="ADHESINB"/>
</dbReference>
<feature type="chain" id="PRO_5040918101" evidence="7">
    <location>
        <begin position="23"/>
        <end position="296"/>
    </location>
</feature>
<evidence type="ECO:0000313" key="8">
    <source>
        <dbReference type="EMBL" id="GLI92697.1"/>
    </source>
</evidence>
<dbReference type="PRINTS" id="PR00690">
    <property type="entry name" value="ADHESNFAMILY"/>
</dbReference>
<dbReference type="GO" id="GO:0030313">
    <property type="term" value="C:cell envelope"/>
    <property type="evidence" value="ECO:0007669"/>
    <property type="project" value="UniProtKB-SubCell"/>
</dbReference>
<dbReference type="PROSITE" id="PS51318">
    <property type="entry name" value="TAT"/>
    <property type="match status" value="1"/>
</dbReference>
<proteinExistence type="inferred from homology"/>
<dbReference type="InterPro" id="IPR050492">
    <property type="entry name" value="Bact_metal-bind_prot9"/>
</dbReference>
<dbReference type="EMBL" id="BSEC01000001">
    <property type="protein sequence ID" value="GLI92697.1"/>
    <property type="molecule type" value="Genomic_DNA"/>
</dbReference>
<evidence type="ECO:0000256" key="3">
    <source>
        <dbReference type="ARBA" id="ARBA00022448"/>
    </source>
</evidence>
<feature type="signal peptide" evidence="7">
    <location>
        <begin position="1"/>
        <end position="22"/>
    </location>
</feature>
<comment type="similarity">
    <text evidence="2 6">Belongs to the bacterial solute-binding protein 9 family.</text>
</comment>
<dbReference type="InterPro" id="IPR006311">
    <property type="entry name" value="TAT_signal"/>
</dbReference>
<sequence length="296" mass="31505">MTTRRAFLALLAAAAVAAPAFAQTEKLPEKMPIVASFSILGDLVSQVGGDRVSVTTLVGPDGDAHVYQPTTADARRIAQAKLIFVNGLGFEGWLERLIAAAKSKGTIVTLGKGVTARPGEEGTDPHAWQDVANAKIYVAEIRDALTAADPAGAESYKARADAYLAKLDALDAEIVETLDAIPRDRRRVVSTHDAFGYFSARYGVEFIAPQGVSTEAEASARDIARIIQAVRQNKVGAVFLENVADPRLAKRIAAETGARMGGTLYSDALSGPQEDGANYIDMMRHNVRELAKALTP</sequence>
<evidence type="ECO:0000256" key="4">
    <source>
        <dbReference type="ARBA" id="ARBA00022723"/>
    </source>
</evidence>
<keyword evidence="3 6" id="KW-0813">Transport</keyword>
<dbReference type="InterPro" id="IPR006128">
    <property type="entry name" value="Lipoprotein_PsaA-like"/>
</dbReference>
<dbReference type="Gene3D" id="3.40.50.1980">
    <property type="entry name" value="Nitrogenase molybdenum iron protein domain"/>
    <property type="match status" value="2"/>
</dbReference>
<dbReference type="GO" id="GO:0046872">
    <property type="term" value="F:metal ion binding"/>
    <property type="evidence" value="ECO:0007669"/>
    <property type="project" value="UniProtKB-KW"/>
</dbReference>
<comment type="caution">
    <text evidence="8">The sequence shown here is derived from an EMBL/GenBank/DDBJ whole genome shotgun (WGS) entry which is preliminary data.</text>
</comment>
<keyword evidence="4" id="KW-0479">Metal-binding</keyword>
<dbReference type="GO" id="GO:0007155">
    <property type="term" value="P:cell adhesion"/>
    <property type="evidence" value="ECO:0007669"/>
    <property type="project" value="InterPro"/>
</dbReference>
<dbReference type="CDD" id="cd01137">
    <property type="entry name" value="PsaA"/>
    <property type="match status" value="1"/>
</dbReference>
<dbReference type="AlphaFoldDB" id="A0A9W6GTA9"/>
<gene>
    <name evidence="8" type="ORF">LMG27198_16890</name>
</gene>
<evidence type="ECO:0000256" key="6">
    <source>
        <dbReference type="RuleBase" id="RU003512"/>
    </source>
</evidence>
<dbReference type="PANTHER" id="PTHR42953:SF1">
    <property type="entry name" value="METAL-BINDING PROTEIN HI_0362-RELATED"/>
    <property type="match status" value="1"/>
</dbReference>
<keyword evidence="5 7" id="KW-0732">Signal</keyword>
<comment type="subcellular location">
    <subcellularLocation>
        <location evidence="1">Cell envelope</location>
    </subcellularLocation>
</comment>
<dbReference type="SUPFAM" id="SSF53807">
    <property type="entry name" value="Helical backbone' metal receptor"/>
    <property type="match status" value="1"/>
</dbReference>
<organism evidence="8 9">
    <name type="scientific">Methylocystis echinoides</name>
    <dbReference type="NCBI Taxonomy" id="29468"/>
    <lineage>
        <taxon>Bacteria</taxon>
        <taxon>Pseudomonadati</taxon>
        <taxon>Pseudomonadota</taxon>
        <taxon>Alphaproteobacteria</taxon>
        <taxon>Hyphomicrobiales</taxon>
        <taxon>Methylocystaceae</taxon>
        <taxon>Methylocystis</taxon>
    </lineage>
</organism>
<evidence type="ECO:0000256" key="2">
    <source>
        <dbReference type="ARBA" id="ARBA00011028"/>
    </source>
</evidence>